<evidence type="ECO:0000313" key="3">
    <source>
        <dbReference type="Proteomes" id="UP000320421"/>
    </source>
</evidence>
<feature type="transmembrane region" description="Helical" evidence="1">
    <location>
        <begin position="101"/>
        <end position="124"/>
    </location>
</feature>
<evidence type="ECO:0000256" key="1">
    <source>
        <dbReference type="SAM" id="Phobius"/>
    </source>
</evidence>
<keyword evidence="1" id="KW-0472">Membrane</keyword>
<evidence type="ECO:0000313" key="2">
    <source>
        <dbReference type="EMBL" id="QDT23485.1"/>
    </source>
</evidence>
<feature type="transmembrane region" description="Helical" evidence="1">
    <location>
        <begin position="162"/>
        <end position="183"/>
    </location>
</feature>
<protein>
    <submittedName>
        <fullName evidence="2">ZIP Zinc transporter</fullName>
    </submittedName>
</protein>
<dbReference type="EMBL" id="CP036266">
    <property type="protein sequence ID" value="QDT23485.1"/>
    <property type="molecule type" value="Genomic_DNA"/>
</dbReference>
<feature type="transmembrane region" description="Helical" evidence="1">
    <location>
        <begin position="62"/>
        <end position="81"/>
    </location>
</feature>
<organism evidence="2 3">
    <name type="scientific">Gimesia chilikensis</name>
    <dbReference type="NCBI Taxonomy" id="2605989"/>
    <lineage>
        <taxon>Bacteria</taxon>
        <taxon>Pseudomonadati</taxon>
        <taxon>Planctomycetota</taxon>
        <taxon>Planctomycetia</taxon>
        <taxon>Planctomycetales</taxon>
        <taxon>Planctomycetaceae</taxon>
        <taxon>Gimesia</taxon>
    </lineage>
</organism>
<keyword evidence="1" id="KW-0812">Transmembrane</keyword>
<dbReference type="AlphaFoldDB" id="A0A517PVU3"/>
<dbReference type="RefSeq" id="WP_197996800.1">
    <property type="nucleotide sequence ID" value="NZ_CP036266.1"/>
</dbReference>
<keyword evidence="3" id="KW-1185">Reference proteome</keyword>
<accession>A0A517PVU3</accession>
<gene>
    <name evidence="2" type="ORF">HG66A1_53060</name>
</gene>
<feature type="transmembrane region" description="Helical" evidence="1">
    <location>
        <begin position="189"/>
        <end position="207"/>
    </location>
</feature>
<proteinExistence type="predicted"/>
<dbReference type="Proteomes" id="UP000320421">
    <property type="component" value="Chromosome"/>
</dbReference>
<feature type="transmembrane region" description="Helical" evidence="1">
    <location>
        <begin position="35"/>
        <end position="55"/>
    </location>
</feature>
<reference evidence="2 3" key="1">
    <citation type="submission" date="2019-02" db="EMBL/GenBank/DDBJ databases">
        <title>Deep-cultivation of Planctomycetes and their phenomic and genomic characterization uncovers novel biology.</title>
        <authorList>
            <person name="Wiegand S."/>
            <person name="Jogler M."/>
            <person name="Boedeker C."/>
            <person name="Pinto D."/>
            <person name="Vollmers J."/>
            <person name="Rivas-Marin E."/>
            <person name="Kohn T."/>
            <person name="Peeters S.H."/>
            <person name="Heuer A."/>
            <person name="Rast P."/>
            <person name="Oberbeckmann S."/>
            <person name="Bunk B."/>
            <person name="Jeske O."/>
            <person name="Meyerdierks A."/>
            <person name="Storesund J.E."/>
            <person name="Kallscheuer N."/>
            <person name="Luecker S."/>
            <person name="Lage O.M."/>
            <person name="Pohl T."/>
            <person name="Merkel B.J."/>
            <person name="Hornburger P."/>
            <person name="Mueller R.-W."/>
            <person name="Bruemmer F."/>
            <person name="Labrenz M."/>
            <person name="Spormann A.M."/>
            <person name="Op den Camp H."/>
            <person name="Overmann J."/>
            <person name="Amann R."/>
            <person name="Jetten M.S.M."/>
            <person name="Mascher T."/>
            <person name="Medema M.H."/>
            <person name="Devos D.P."/>
            <person name="Kaster A.-K."/>
            <person name="Ovreas L."/>
            <person name="Rohde M."/>
            <person name="Galperin M.Y."/>
            <person name="Jogler C."/>
        </authorList>
    </citation>
    <scope>NUCLEOTIDE SEQUENCE [LARGE SCALE GENOMIC DNA]</scope>
    <source>
        <strain evidence="2 3">HG66A1</strain>
    </source>
</reference>
<name>A0A517PVU3_9PLAN</name>
<sequence length="235" mass="24403">MSEFLKVLGLALLSALGNFGGGVIAEWLHPSQKTLNRALHAATGIILAVIAVEVIPKVLDKASTWLLALSFVAGGAAYLLLEAGIDRWQRSKPKGAGTGAWMVYTAVATDLLGDGLLIGAGSALSGQMGLVLALGQVLADIPEGFAVVANFREKGMGQTKRILISASFAVPVVAAAAFAYFALRGQGEAVKVDALVFVAGLYTLAAVEDMLRRPMRAPRTAAGLQLVSCSVLHFS</sequence>
<keyword evidence="1" id="KW-1133">Transmembrane helix</keyword>